<dbReference type="EMBL" id="KZ613971">
    <property type="protein sequence ID" value="PMD29798.1"/>
    <property type="molecule type" value="Genomic_DNA"/>
</dbReference>
<evidence type="ECO:0000256" key="1">
    <source>
        <dbReference type="SAM" id="MobiDB-lite"/>
    </source>
</evidence>
<sequence length="350" mass="34691">MATTPTPSLFTLAIISCLVQFRANAYIGGVPLRTPGTCPAGSVVGEVTFEQNCCGANQTFVKVEGSVCCPDSVDCYAEVVAAPQCADPSWQLCGTNSGGFCCEADWVCYTQVASGTLGAGVGCSAPGATLTSGLQSAVVTVYAANAGPGASTPLSAEASVTSASATASIISGSFTTTFGVGAATSTGSTSSLTTGTGTGTEAGPRKGTTTFSSSSAAPTVGSTSGASNQTSSSDSSISATKKSSISGGTIAGIAIGAAILLGAAFVGGVWFSRKKGRNDPLMIGNPSRDSIWAKWKPGGMSELGSMDRGAELQGDGPGGRGGGHGGMSELEADQRPADQQPVEMYAEFKR</sequence>
<keyword evidence="3" id="KW-0732">Signal</keyword>
<dbReference type="STRING" id="1149755.A0A2J6QU51"/>
<feature type="transmembrane region" description="Helical" evidence="2">
    <location>
        <begin position="250"/>
        <end position="272"/>
    </location>
</feature>
<evidence type="ECO:0000256" key="3">
    <source>
        <dbReference type="SAM" id="SignalP"/>
    </source>
</evidence>
<feature type="region of interest" description="Disordered" evidence="1">
    <location>
        <begin position="303"/>
        <end position="350"/>
    </location>
</feature>
<feature type="region of interest" description="Disordered" evidence="1">
    <location>
        <begin position="185"/>
        <end position="241"/>
    </location>
</feature>
<gene>
    <name evidence="4" type="ORF">L207DRAFT_642137</name>
</gene>
<keyword evidence="2" id="KW-1133">Transmembrane helix</keyword>
<feature type="compositionally biased region" description="Gly residues" evidence="1">
    <location>
        <begin position="315"/>
        <end position="326"/>
    </location>
</feature>
<evidence type="ECO:0000313" key="4">
    <source>
        <dbReference type="EMBL" id="PMD29798.1"/>
    </source>
</evidence>
<proteinExistence type="predicted"/>
<keyword evidence="5" id="KW-1185">Reference proteome</keyword>
<feature type="signal peptide" evidence="3">
    <location>
        <begin position="1"/>
        <end position="25"/>
    </location>
</feature>
<protein>
    <recommendedName>
        <fullName evidence="6">Mid2 domain-containing protein</fullName>
    </recommendedName>
</protein>
<name>A0A2J6QU51_HYAVF</name>
<keyword evidence="2" id="KW-0472">Membrane</keyword>
<evidence type="ECO:0000256" key="2">
    <source>
        <dbReference type="SAM" id="Phobius"/>
    </source>
</evidence>
<keyword evidence="2" id="KW-0812">Transmembrane</keyword>
<evidence type="ECO:0000313" key="5">
    <source>
        <dbReference type="Proteomes" id="UP000235786"/>
    </source>
</evidence>
<dbReference type="OrthoDB" id="10424363at2759"/>
<feature type="chain" id="PRO_5014357352" description="Mid2 domain-containing protein" evidence="3">
    <location>
        <begin position="26"/>
        <end position="350"/>
    </location>
</feature>
<feature type="compositionally biased region" description="Low complexity" evidence="1">
    <location>
        <begin position="185"/>
        <end position="195"/>
    </location>
</feature>
<feature type="compositionally biased region" description="Low complexity" evidence="1">
    <location>
        <begin position="208"/>
        <end position="241"/>
    </location>
</feature>
<organism evidence="4 5">
    <name type="scientific">Hyaloscypha variabilis (strain UAMH 11265 / GT02V1 / F)</name>
    <name type="common">Meliniomyces variabilis</name>
    <dbReference type="NCBI Taxonomy" id="1149755"/>
    <lineage>
        <taxon>Eukaryota</taxon>
        <taxon>Fungi</taxon>
        <taxon>Dikarya</taxon>
        <taxon>Ascomycota</taxon>
        <taxon>Pezizomycotina</taxon>
        <taxon>Leotiomycetes</taxon>
        <taxon>Helotiales</taxon>
        <taxon>Hyaloscyphaceae</taxon>
        <taxon>Hyaloscypha</taxon>
        <taxon>Hyaloscypha variabilis</taxon>
    </lineage>
</organism>
<dbReference type="AlphaFoldDB" id="A0A2J6QU51"/>
<accession>A0A2J6QU51</accession>
<evidence type="ECO:0008006" key="6">
    <source>
        <dbReference type="Google" id="ProtNLM"/>
    </source>
</evidence>
<reference evidence="4 5" key="1">
    <citation type="submission" date="2016-04" db="EMBL/GenBank/DDBJ databases">
        <title>A degradative enzymes factory behind the ericoid mycorrhizal symbiosis.</title>
        <authorList>
            <consortium name="DOE Joint Genome Institute"/>
            <person name="Martino E."/>
            <person name="Morin E."/>
            <person name="Grelet G."/>
            <person name="Kuo A."/>
            <person name="Kohler A."/>
            <person name="Daghino S."/>
            <person name="Barry K."/>
            <person name="Choi C."/>
            <person name="Cichocki N."/>
            <person name="Clum A."/>
            <person name="Copeland A."/>
            <person name="Hainaut M."/>
            <person name="Haridas S."/>
            <person name="Labutti K."/>
            <person name="Lindquist E."/>
            <person name="Lipzen A."/>
            <person name="Khouja H.-R."/>
            <person name="Murat C."/>
            <person name="Ohm R."/>
            <person name="Olson A."/>
            <person name="Spatafora J."/>
            <person name="Veneault-Fourrey C."/>
            <person name="Henrissat B."/>
            <person name="Grigoriev I."/>
            <person name="Martin F."/>
            <person name="Perotto S."/>
        </authorList>
    </citation>
    <scope>NUCLEOTIDE SEQUENCE [LARGE SCALE GENOMIC DNA]</scope>
    <source>
        <strain evidence="4 5">F</strain>
    </source>
</reference>
<dbReference type="Proteomes" id="UP000235786">
    <property type="component" value="Unassembled WGS sequence"/>
</dbReference>